<dbReference type="InterPro" id="IPR050336">
    <property type="entry name" value="Chromosome_partition/occlusion"/>
</dbReference>
<name>A0A6J6CKE4_9ZZZZ</name>
<dbReference type="GO" id="GO:0003677">
    <property type="term" value="F:DNA binding"/>
    <property type="evidence" value="ECO:0007669"/>
    <property type="project" value="UniProtKB-KW"/>
</dbReference>
<dbReference type="InterPro" id="IPR036086">
    <property type="entry name" value="ParB/Sulfiredoxin_sf"/>
</dbReference>
<gene>
    <name evidence="6" type="ORF">UFOPK1493_01131</name>
</gene>
<keyword evidence="3" id="KW-0238">DNA-binding</keyword>
<dbReference type="PANTHER" id="PTHR33375:SF1">
    <property type="entry name" value="CHROMOSOME-PARTITIONING PROTEIN PARB-RELATED"/>
    <property type="match status" value="1"/>
</dbReference>
<dbReference type="Pfam" id="PF02195">
    <property type="entry name" value="ParB_N"/>
    <property type="match status" value="1"/>
</dbReference>
<dbReference type="Pfam" id="PF23552">
    <property type="entry name" value="ParB_C"/>
    <property type="match status" value="1"/>
</dbReference>
<dbReference type="Gene3D" id="1.10.10.2830">
    <property type="match status" value="1"/>
</dbReference>
<dbReference type="NCBIfam" id="TIGR00180">
    <property type="entry name" value="parB_part"/>
    <property type="match status" value="1"/>
</dbReference>
<comment type="similarity">
    <text evidence="1">Belongs to the ParB family.</text>
</comment>
<feature type="compositionally biased region" description="Low complexity" evidence="4">
    <location>
        <begin position="17"/>
        <end position="27"/>
    </location>
</feature>
<evidence type="ECO:0000313" key="6">
    <source>
        <dbReference type="EMBL" id="CAB4551962.1"/>
    </source>
</evidence>
<dbReference type="PANTHER" id="PTHR33375">
    <property type="entry name" value="CHROMOSOME-PARTITIONING PROTEIN PARB-RELATED"/>
    <property type="match status" value="1"/>
</dbReference>
<dbReference type="SMART" id="SM00470">
    <property type="entry name" value="ParB"/>
    <property type="match status" value="1"/>
</dbReference>
<evidence type="ECO:0000256" key="3">
    <source>
        <dbReference type="ARBA" id="ARBA00023125"/>
    </source>
</evidence>
<keyword evidence="2" id="KW-0159">Chromosome partition</keyword>
<feature type="region of interest" description="Disordered" evidence="4">
    <location>
        <begin position="1"/>
        <end position="34"/>
    </location>
</feature>
<feature type="compositionally biased region" description="Low complexity" evidence="4">
    <location>
        <begin position="243"/>
        <end position="262"/>
    </location>
</feature>
<evidence type="ECO:0000256" key="1">
    <source>
        <dbReference type="ARBA" id="ARBA00006295"/>
    </source>
</evidence>
<proteinExistence type="inferred from homology"/>
<dbReference type="FunFam" id="3.90.1530.30:FF:000001">
    <property type="entry name" value="Chromosome partitioning protein ParB"/>
    <property type="match status" value="1"/>
</dbReference>
<dbReference type="GO" id="GO:0005694">
    <property type="term" value="C:chromosome"/>
    <property type="evidence" value="ECO:0007669"/>
    <property type="project" value="TreeGrafter"/>
</dbReference>
<evidence type="ECO:0000259" key="5">
    <source>
        <dbReference type="SMART" id="SM00470"/>
    </source>
</evidence>
<dbReference type="FunFam" id="1.10.10.2830:FF:000001">
    <property type="entry name" value="Chromosome partitioning protein ParB"/>
    <property type="match status" value="1"/>
</dbReference>
<feature type="region of interest" description="Disordered" evidence="4">
    <location>
        <begin position="226"/>
        <end position="262"/>
    </location>
</feature>
<evidence type="ECO:0000256" key="4">
    <source>
        <dbReference type="SAM" id="MobiDB-lite"/>
    </source>
</evidence>
<dbReference type="AlphaFoldDB" id="A0A6J6CKE4"/>
<organism evidence="6">
    <name type="scientific">freshwater metagenome</name>
    <dbReference type="NCBI Taxonomy" id="449393"/>
    <lineage>
        <taxon>unclassified sequences</taxon>
        <taxon>metagenomes</taxon>
        <taxon>ecological metagenomes</taxon>
    </lineage>
</organism>
<reference evidence="6" key="1">
    <citation type="submission" date="2020-05" db="EMBL/GenBank/DDBJ databases">
        <authorList>
            <person name="Chiriac C."/>
            <person name="Salcher M."/>
            <person name="Ghai R."/>
            <person name="Kavagutti S V."/>
        </authorList>
    </citation>
    <scope>NUCLEOTIDE SEQUENCE</scope>
</reference>
<dbReference type="InterPro" id="IPR057240">
    <property type="entry name" value="ParB_dimer_C"/>
</dbReference>
<dbReference type="InterPro" id="IPR004437">
    <property type="entry name" value="ParB/RepB/Spo0J"/>
</dbReference>
<sequence length="319" mass="33761">MARPGGLGKGLSALIPTGTADAGTATAERGDTPRLEELPIDAIVPNPNQPRVHFDEESLTDLSASIREIGVLQPVLVRPVGGGYELLAGERRWRAARRAGLAVIPAVVRTTDDLGSVERALVENLHRQDLTALEEAAAYQQLIEDFGFTHEQVAQRVGKSRSAVTNTLRLLTLPASIQHLLADGRLSAGHAKALLGTPDRAFQEQLARRAAAEGWPVRAVEEAVRDRSSLGGSADPAADDAGEAASAAGTASAGGARPGGRLRPPGLLELEELLAECLSTRVSVSMGTKRGKLVIEFADLEDLERLYHLMSAGQPAEYD</sequence>
<dbReference type="SUPFAM" id="SSF109709">
    <property type="entry name" value="KorB DNA-binding domain-like"/>
    <property type="match status" value="1"/>
</dbReference>
<dbReference type="EMBL" id="CAEZSR010000031">
    <property type="protein sequence ID" value="CAB4551962.1"/>
    <property type="molecule type" value="Genomic_DNA"/>
</dbReference>
<dbReference type="InterPro" id="IPR041468">
    <property type="entry name" value="HTH_ParB/Spo0J"/>
</dbReference>
<dbReference type="InterPro" id="IPR003115">
    <property type="entry name" value="ParB_N"/>
</dbReference>
<evidence type="ECO:0000256" key="2">
    <source>
        <dbReference type="ARBA" id="ARBA00022829"/>
    </source>
</evidence>
<dbReference type="Gene3D" id="3.90.1530.30">
    <property type="match status" value="1"/>
</dbReference>
<dbReference type="GO" id="GO:0007059">
    <property type="term" value="P:chromosome segregation"/>
    <property type="evidence" value="ECO:0007669"/>
    <property type="project" value="UniProtKB-KW"/>
</dbReference>
<protein>
    <submittedName>
        <fullName evidence="6">Unannotated protein</fullName>
    </submittedName>
</protein>
<dbReference type="SUPFAM" id="SSF110849">
    <property type="entry name" value="ParB/Sulfiredoxin"/>
    <property type="match status" value="1"/>
</dbReference>
<dbReference type="Pfam" id="PF17762">
    <property type="entry name" value="HTH_ParB"/>
    <property type="match status" value="1"/>
</dbReference>
<accession>A0A6J6CKE4</accession>
<feature type="domain" description="ParB-like N-terminal" evidence="5">
    <location>
        <begin position="36"/>
        <end position="125"/>
    </location>
</feature>
<dbReference type="GO" id="GO:0045881">
    <property type="term" value="P:positive regulation of sporulation resulting in formation of a cellular spore"/>
    <property type="evidence" value="ECO:0007669"/>
    <property type="project" value="TreeGrafter"/>
</dbReference>